<comment type="caution">
    <text evidence="6">The sequence shown here is derived from an EMBL/GenBank/DDBJ whole genome shotgun (WGS) entry which is preliminary data.</text>
</comment>
<evidence type="ECO:0000256" key="3">
    <source>
        <dbReference type="ARBA" id="ARBA00023237"/>
    </source>
</evidence>
<keyword evidence="6" id="KW-0675">Receptor</keyword>
<proteinExistence type="predicted"/>
<evidence type="ECO:0000313" key="6">
    <source>
        <dbReference type="EMBL" id="KTF07579.1"/>
    </source>
</evidence>
<evidence type="ECO:0000259" key="5">
    <source>
        <dbReference type="Pfam" id="PF00593"/>
    </source>
</evidence>
<name>A0A1B6NVU2_9ZZZZ</name>
<organism evidence="6">
    <name type="scientific">marine sediment metagenome</name>
    <dbReference type="NCBI Taxonomy" id="412755"/>
    <lineage>
        <taxon>unclassified sequences</taxon>
        <taxon>metagenomes</taxon>
        <taxon>ecological metagenomes</taxon>
    </lineage>
</organism>
<dbReference type="AlphaFoldDB" id="A0A1B6NVU2"/>
<protein>
    <submittedName>
        <fullName evidence="6">TonB-dependent outer membrane receptor</fullName>
    </submittedName>
</protein>
<dbReference type="InterPro" id="IPR000531">
    <property type="entry name" value="Beta-barrel_TonB"/>
</dbReference>
<dbReference type="Gene3D" id="2.40.170.20">
    <property type="entry name" value="TonB-dependent receptor, beta-barrel domain"/>
    <property type="match status" value="1"/>
</dbReference>
<evidence type="ECO:0000256" key="1">
    <source>
        <dbReference type="ARBA" id="ARBA00004442"/>
    </source>
</evidence>
<dbReference type="GO" id="GO:0009279">
    <property type="term" value="C:cell outer membrane"/>
    <property type="evidence" value="ECO:0007669"/>
    <property type="project" value="UniProtKB-SubCell"/>
</dbReference>
<evidence type="ECO:0000256" key="2">
    <source>
        <dbReference type="ARBA" id="ARBA00023136"/>
    </source>
</evidence>
<keyword evidence="2" id="KW-0472">Membrane</keyword>
<keyword evidence="3" id="KW-0998">Cell outer membrane</keyword>
<comment type="subcellular location">
    <subcellularLocation>
        <location evidence="1">Cell outer membrane</location>
    </subcellularLocation>
</comment>
<dbReference type="Pfam" id="PF00593">
    <property type="entry name" value="TonB_dep_Rec_b-barrel"/>
    <property type="match status" value="1"/>
</dbReference>
<feature type="domain" description="TonB-dependent receptor-like beta-barrel" evidence="5">
    <location>
        <begin position="4"/>
        <end position="75"/>
    </location>
</feature>
<dbReference type="InterPro" id="IPR036942">
    <property type="entry name" value="Beta-barrel_TonB_sf"/>
</dbReference>
<sequence>MRNVTTAFGTGGELIDRATLPPTDPVSQLKGGEQLTPEESESITFGVVADFDNGLFITADYYNIELTDRISTASGIELTDEDIAHCLRKALMMRLASKRSVSLPMTSIQQQKV</sequence>
<dbReference type="SUPFAM" id="SSF56935">
    <property type="entry name" value="Porins"/>
    <property type="match status" value="1"/>
</dbReference>
<reference evidence="6" key="1">
    <citation type="submission" date="2013-11" db="EMBL/GenBank/DDBJ databases">
        <title>Microbial diversity, functional groups and degradation webs in Northern and Southern Mediterranean and Red Sea marine crude oil polluted sites.</title>
        <authorList>
            <person name="Daffonchio D."/>
            <person name="Mapelli F."/>
            <person name="Ferrer M."/>
            <person name="Richter M."/>
            <person name="Cherif A."/>
            <person name="Malkawi H.I."/>
            <person name="Yakimov M.M."/>
            <person name="Abdel-Fattah Y.R."/>
            <person name="Blaghen M."/>
            <person name="Golyshin P.N."/>
            <person name="Kalogerakis N."/>
            <person name="Boon N."/>
            <person name="Magagnini M."/>
            <person name="Fava F."/>
        </authorList>
    </citation>
    <scope>NUCLEOTIDE SEQUENCE</scope>
</reference>
<evidence type="ECO:0000256" key="4">
    <source>
        <dbReference type="SAM" id="MobiDB-lite"/>
    </source>
</evidence>
<accession>A0A1B6NVU2</accession>
<dbReference type="EMBL" id="AYSL01000458">
    <property type="protein sequence ID" value="KTF07579.1"/>
    <property type="molecule type" value="Genomic_DNA"/>
</dbReference>
<gene>
    <name evidence="6" type="ORF">MGSAQ_000929</name>
</gene>
<feature type="region of interest" description="Disordered" evidence="4">
    <location>
        <begin position="14"/>
        <end position="35"/>
    </location>
</feature>